<dbReference type="PANTHER" id="PTHR36849:SF1">
    <property type="entry name" value="CYTOPLASMIC PROTEIN"/>
    <property type="match status" value="1"/>
</dbReference>
<dbReference type="PANTHER" id="PTHR36849">
    <property type="entry name" value="CYTOPLASMIC PROTEIN-RELATED"/>
    <property type="match status" value="1"/>
</dbReference>
<reference evidence="1 2" key="1">
    <citation type="journal article" date="2015" name="Genome Announc.">
        <title>Expanding the biotechnology potential of lactobacilli through comparative genomics of 213 strains and associated genera.</title>
        <authorList>
            <person name="Sun Z."/>
            <person name="Harris H.M."/>
            <person name="McCann A."/>
            <person name="Guo C."/>
            <person name="Argimon S."/>
            <person name="Zhang W."/>
            <person name="Yang X."/>
            <person name="Jeffery I.B."/>
            <person name="Cooney J.C."/>
            <person name="Kagawa T.F."/>
            <person name="Liu W."/>
            <person name="Song Y."/>
            <person name="Salvetti E."/>
            <person name="Wrobel A."/>
            <person name="Rasinkangas P."/>
            <person name="Parkhill J."/>
            <person name="Rea M.C."/>
            <person name="O'Sullivan O."/>
            <person name="Ritari J."/>
            <person name="Douillard F.P."/>
            <person name="Paul Ross R."/>
            <person name="Yang R."/>
            <person name="Briner A.E."/>
            <person name="Felis G.E."/>
            <person name="de Vos W.M."/>
            <person name="Barrangou R."/>
            <person name="Klaenhammer T.R."/>
            <person name="Caufield P.W."/>
            <person name="Cui Y."/>
            <person name="Zhang H."/>
            <person name="O'Toole P.W."/>
        </authorList>
    </citation>
    <scope>NUCLEOTIDE SEQUENCE [LARGE SCALE GENOMIC DNA]</scope>
    <source>
        <strain evidence="1 2">DSM 17758</strain>
    </source>
</reference>
<dbReference type="RefSeq" id="WP_057825579.1">
    <property type="nucleotide sequence ID" value="NZ_AZFX01000089.1"/>
</dbReference>
<keyword evidence="2" id="KW-1185">Reference proteome</keyword>
<dbReference type="InterPro" id="IPR052552">
    <property type="entry name" value="YeaO-like"/>
</dbReference>
<comment type="caution">
    <text evidence="1">The sequence shown here is derived from an EMBL/GenBank/DDBJ whole genome shotgun (WGS) entry which is preliminary data.</text>
</comment>
<name>A0A0R1VZQ7_9LACO</name>
<dbReference type="EMBL" id="AZFX01000089">
    <property type="protein sequence ID" value="KRM08358.1"/>
    <property type="molecule type" value="Genomic_DNA"/>
</dbReference>
<accession>A0A0R1VZQ7</accession>
<sequence>MHLKIERIYGNEADPETYRILIDRLWPRGISKEKAQLDEWAKEIAPSTELRRWFNHDPEKFTTFKQRYLTELAENPQTSDFIKLLQAKLAIQDVVLLYGAKNQQENQATVLMAFLRQELSQAFFE</sequence>
<protein>
    <recommendedName>
        <fullName evidence="3">Uroporphyrin-III c-methyltransferase</fullName>
    </recommendedName>
</protein>
<dbReference type="STRING" id="1423735.FC15_GL000653"/>
<dbReference type="Pfam" id="PF22752">
    <property type="entry name" value="DUF488-N3i"/>
    <property type="match status" value="1"/>
</dbReference>
<evidence type="ECO:0008006" key="3">
    <source>
        <dbReference type="Google" id="ProtNLM"/>
    </source>
</evidence>
<dbReference type="AlphaFoldDB" id="A0A0R1VZQ7"/>
<proteinExistence type="predicted"/>
<gene>
    <name evidence="1" type="ORF">FC15_GL000653</name>
</gene>
<dbReference type="Proteomes" id="UP000051315">
    <property type="component" value="Unassembled WGS sequence"/>
</dbReference>
<dbReference type="PATRIC" id="fig|1423735.3.peg.684"/>
<dbReference type="OrthoDB" id="9790745at2"/>
<organism evidence="1 2">
    <name type="scientific">Lapidilactobacillus concavus DSM 17758</name>
    <dbReference type="NCBI Taxonomy" id="1423735"/>
    <lineage>
        <taxon>Bacteria</taxon>
        <taxon>Bacillati</taxon>
        <taxon>Bacillota</taxon>
        <taxon>Bacilli</taxon>
        <taxon>Lactobacillales</taxon>
        <taxon>Lactobacillaceae</taxon>
        <taxon>Lapidilactobacillus</taxon>
    </lineage>
</organism>
<evidence type="ECO:0000313" key="1">
    <source>
        <dbReference type="EMBL" id="KRM08358.1"/>
    </source>
</evidence>
<evidence type="ECO:0000313" key="2">
    <source>
        <dbReference type="Proteomes" id="UP000051315"/>
    </source>
</evidence>